<organism evidence="1 2">
    <name type="scientific">Prauserella sediminis</name>
    <dbReference type="NCBI Taxonomy" id="577680"/>
    <lineage>
        <taxon>Bacteria</taxon>
        <taxon>Bacillati</taxon>
        <taxon>Actinomycetota</taxon>
        <taxon>Actinomycetes</taxon>
        <taxon>Pseudonocardiales</taxon>
        <taxon>Pseudonocardiaceae</taxon>
        <taxon>Prauserella</taxon>
        <taxon>Prauserella salsuginis group</taxon>
    </lineage>
</organism>
<dbReference type="AlphaFoldDB" id="A0A839XTA3"/>
<proteinExistence type="predicted"/>
<accession>A0A839XTA3</accession>
<dbReference type="RefSeq" id="WP_183787157.1">
    <property type="nucleotide sequence ID" value="NZ_JACIBS010000009.1"/>
</dbReference>
<dbReference type="EMBL" id="JACIBS010000009">
    <property type="protein sequence ID" value="MBB3665957.1"/>
    <property type="molecule type" value="Genomic_DNA"/>
</dbReference>
<gene>
    <name evidence="1" type="ORF">FB384_004916</name>
</gene>
<comment type="caution">
    <text evidence="1">The sequence shown here is derived from an EMBL/GenBank/DDBJ whole genome shotgun (WGS) entry which is preliminary data.</text>
</comment>
<name>A0A839XTA3_9PSEU</name>
<sequence length="61" mass="7489">MKYTPEDTRPDGHMWFKKFADAIGQADRRAALTRYRYRVYYDPANRWWNIRATHRPVEIDD</sequence>
<dbReference type="Proteomes" id="UP000564573">
    <property type="component" value="Unassembled WGS sequence"/>
</dbReference>
<evidence type="ECO:0000313" key="2">
    <source>
        <dbReference type="Proteomes" id="UP000564573"/>
    </source>
</evidence>
<evidence type="ECO:0000313" key="1">
    <source>
        <dbReference type="EMBL" id="MBB3665957.1"/>
    </source>
</evidence>
<keyword evidence="2" id="KW-1185">Reference proteome</keyword>
<protein>
    <submittedName>
        <fullName evidence="1">Uncharacterized protein</fullName>
    </submittedName>
</protein>
<reference evidence="1 2" key="1">
    <citation type="submission" date="2020-08" db="EMBL/GenBank/DDBJ databases">
        <title>Sequencing the genomes of 1000 actinobacteria strains.</title>
        <authorList>
            <person name="Klenk H.-P."/>
        </authorList>
    </citation>
    <scope>NUCLEOTIDE SEQUENCE [LARGE SCALE GENOMIC DNA]</scope>
    <source>
        <strain evidence="1 2">DSM 45267</strain>
    </source>
</reference>